<dbReference type="Proteomes" id="UP000434101">
    <property type="component" value="Unassembled WGS sequence"/>
</dbReference>
<reference evidence="2 3" key="1">
    <citation type="submission" date="2020-01" db="EMBL/GenBank/DDBJ databases">
        <title>Natronorubrum sp. JWXQ-INN 674 isolated from Inner Mongolia Autonomous Region of China.</title>
        <authorList>
            <person name="Xue Q."/>
        </authorList>
    </citation>
    <scope>NUCLEOTIDE SEQUENCE [LARGE SCALE GENOMIC DNA]</scope>
    <source>
        <strain evidence="2 3">JWXQ-INN-674</strain>
    </source>
</reference>
<name>A0A6B0VQT4_9EURY</name>
<feature type="region of interest" description="Disordered" evidence="1">
    <location>
        <begin position="1"/>
        <end position="21"/>
    </location>
</feature>
<evidence type="ECO:0000313" key="3">
    <source>
        <dbReference type="Proteomes" id="UP000434101"/>
    </source>
</evidence>
<keyword evidence="3" id="KW-1185">Reference proteome</keyword>
<organism evidence="2 3">
    <name type="scientific">Natronorubrum halalkaliphilum</name>
    <dbReference type="NCBI Taxonomy" id="2691917"/>
    <lineage>
        <taxon>Archaea</taxon>
        <taxon>Methanobacteriati</taxon>
        <taxon>Methanobacteriota</taxon>
        <taxon>Stenosarchaea group</taxon>
        <taxon>Halobacteria</taxon>
        <taxon>Halobacteriales</taxon>
        <taxon>Natrialbaceae</taxon>
        <taxon>Natronorubrum</taxon>
    </lineage>
</organism>
<accession>A0A6B0VQT4</accession>
<evidence type="ECO:0000313" key="2">
    <source>
        <dbReference type="EMBL" id="MXV63685.1"/>
    </source>
</evidence>
<dbReference type="EMBL" id="WUYX01000053">
    <property type="protein sequence ID" value="MXV63685.1"/>
    <property type="molecule type" value="Genomic_DNA"/>
</dbReference>
<evidence type="ECO:0000256" key="1">
    <source>
        <dbReference type="SAM" id="MobiDB-lite"/>
    </source>
</evidence>
<protein>
    <submittedName>
        <fullName evidence="2">Uncharacterized protein</fullName>
    </submittedName>
</protein>
<sequence>MSNNIKEVQSDSMVYQNTNPSGMESDNHYNRYYTALMGYDNETGYYVDHDQIHRTDDNRFVAAVWFSNDYSWGCNYQGYDLDMKCWLQNVHLDFEVPSNQVHTTFDQYHPNETSKEEVEKDYDVGFGAAIGYGPLSLGASVSENNSNMNFSSHCCLNYDLDKNGSVSLPTDENKIIGFETDIDSDYYVGDSVDVTLSSQSDYSIRCGTTQLYYSTPELEFTSALEVVD</sequence>
<proteinExistence type="predicted"/>
<dbReference type="RefSeq" id="WP_160066487.1">
    <property type="nucleotide sequence ID" value="NZ_WUYX01000053.1"/>
</dbReference>
<gene>
    <name evidence="2" type="ORF">GS429_16785</name>
</gene>
<comment type="caution">
    <text evidence="2">The sequence shown here is derived from an EMBL/GenBank/DDBJ whole genome shotgun (WGS) entry which is preliminary data.</text>
</comment>
<dbReference type="AlphaFoldDB" id="A0A6B0VQT4"/>